<protein>
    <submittedName>
        <fullName evidence="1">Uncharacterized protein</fullName>
    </submittedName>
</protein>
<accession>A0A1I1U3M3</accession>
<gene>
    <name evidence="1" type="ORF">SAMN05216238_1036</name>
</gene>
<evidence type="ECO:0000313" key="2">
    <source>
        <dbReference type="Proteomes" id="UP000199474"/>
    </source>
</evidence>
<dbReference type="AlphaFoldDB" id="A0A1I1U3M3"/>
<sequence length="44" mass="4887">MMKQVLIALFLTLILSFSVIGVTQSMSETDDVVEKEDNNIVTVN</sequence>
<keyword evidence="2" id="KW-1185">Reference proteome</keyword>
<dbReference type="EMBL" id="FOMR01000003">
    <property type="protein sequence ID" value="SFD65446.1"/>
    <property type="molecule type" value="Genomic_DNA"/>
</dbReference>
<reference evidence="2" key="1">
    <citation type="submission" date="2016-10" db="EMBL/GenBank/DDBJ databases">
        <authorList>
            <person name="Varghese N."/>
            <person name="Submissions S."/>
        </authorList>
    </citation>
    <scope>NUCLEOTIDE SEQUENCE [LARGE SCALE GENOMIC DNA]</scope>
    <source>
        <strain evidence="2">DSM 22530</strain>
    </source>
</reference>
<dbReference type="Proteomes" id="UP000199474">
    <property type="component" value="Unassembled WGS sequence"/>
</dbReference>
<evidence type="ECO:0000313" key="1">
    <source>
        <dbReference type="EMBL" id="SFD65446.1"/>
    </source>
</evidence>
<proteinExistence type="predicted"/>
<organism evidence="1 2">
    <name type="scientific">Lentibacillus persicus</name>
    <dbReference type="NCBI Taxonomy" id="640948"/>
    <lineage>
        <taxon>Bacteria</taxon>
        <taxon>Bacillati</taxon>
        <taxon>Bacillota</taxon>
        <taxon>Bacilli</taxon>
        <taxon>Bacillales</taxon>
        <taxon>Bacillaceae</taxon>
        <taxon>Lentibacillus</taxon>
    </lineage>
</organism>
<name>A0A1I1U3M3_9BACI</name>